<organism evidence="1">
    <name type="scientific">viral metagenome</name>
    <dbReference type="NCBI Taxonomy" id="1070528"/>
    <lineage>
        <taxon>unclassified sequences</taxon>
        <taxon>metagenomes</taxon>
        <taxon>organismal metagenomes</taxon>
    </lineage>
</organism>
<accession>A0A6M3XM10</accession>
<evidence type="ECO:0000313" key="1">
    <source>
        <dbReference type="EMBL" id="QJH98836.1"/>
    </source>
</evidence>
<proteinExistence type="predicted"/>
<protein>
    <submittedName>
        <fullName evidence="1">Uncharacterized protein</fullName>
    </submittedName>
</protein>
<dbReference type="AlphaFoldDB" id="A0A6M3XM10"/>
<name>A0A6M3XM10_9ZZZZ</name>
<reference evidence="1" key="1">
    <citation type="submission" date="2020-03" db="EMBL/GenBank/DDBJ databases">
        <title>The deep terrestrial virosphere.</title>
        <authorList>
            <person name="Holmfeldt K."/>
            <person name="Nilsson E."/>
            <person name="Simone D."/>
            <person name="Lopez-Fernandez M."/>
            <person name="Wu X."/>
            <person name="de Brujin I."/>
            <person name="Lundin D."/>
            <person name="Andersson A."/>
            <person name="Bertilsson S."/>
            <person name="Dopson M."/>
        </authorList>
    </citation>
    <scope>NUCLEOTIDE SEQUENCE</scope>
    <source>
        <strain evidence="1">TM448B01407</strain>
    </source>
</reference>
<gene>
    <name evidence="1" type="ORF">TM448B01407_0016</name>
</gene>
<dbReference type="EMBL" id="MT144754">
    <property type="protein sequence ID" value="QJH98836.1"/>
    <property type="molecule type" value="Genomic_DNA"/>
</dbReference>
<sequence length="59" mass="7070">MEIEKVLLKLIELQDEITHYKVKGIKYTVDTQDLIKERDMLRRGITDYVKGLEKRGRYS</sequence>